<keyword evidence="3" id="KW-1185">Reference proteome</keyword>
<accession>A0ABV2F561</accession>
<feature type="domain" description="N-acetyltransferase" evidence="1">
    <location>
        <begin position="14"/>
        <end position="162"/>
    </location>
</feature>
<evidence type="ECO:0000259" key="1">
    <source>
        <dbReference type="PROSITE" id="PS51186"/>
    </source>
</evidence>
<evidence type="ECO:0000313" key="2">
    <source>
        <dbReference type="EMBL" id="MET3546906.1"/>
    </source>
</evidence>
<dbReference type="InterPro" id="IPR016181">
    <property type="entry name" value="Acyl_CoA_acyltransferase"/>
</dbReference>
<evidence type="ECO:0000313" key="3">
    <source>
        <dbReference type="Proteomes" id="UP001549098"/>
    </source>
</evidence>
<dbReference type="Pfam" id="PF00583">
    <property type="entry name" value="Acetyltransf_1"/>
    <property type="match status" value="1"/>
</dbReference>
<dbReference type="RefSeq" id="WP_354498574.1">
    <property type="nucleotide sequence ID" value="NZ_JBEPLV010000003.1"/>
</dbReference>
<dbReference type="PROSITE" id="PS51186">
    <property type="entry name" value="GNAT"/>
    <property type="match status" value="1"/>
</dbReference>
<comment type="caution">
    <text evidence="2">The sequence shown here is derived from an EMBL/GenBank/DDBJ whole genome shotgun (WGS) entry which is preliminary data.</text>
</comment>
<proteinExistence type="predicted"/>
<dbReference type="Proteomes" id="UP001549098">
    <property type="component" value="Unassembled WGS sequence"/>
</dbReference>
<dbReference type="EMBL" id="JBEPLV010000003">
    <property type="protein sequence ID" value="MET3546906.1"/>
    <property type="molecule type" value="Genomic_DNA"/>
</dbReference>
<dbReference type="Gene3D" id="3.40.630.30">
    <property type="match status" value="1"/>
</dbReference>
<name>A0ABV2F561_9BACL</name>
<dbReference type="CDD" id="cd04301">
    <property type="entry name" value="NAT_SF"/>
    <property type="match status" value="1"/>
</dbReference>
<organism evidence="2 3">
    <name type="scientific">Paenibacillus favisporus</name>
    <dbReference type="NCBI Taxonomy" id="221028"/>
    <lineage>
        <taxon>Bacteria</taxon>
        <taxon>Bacillati</taxon>
        <taxon>Bacillota</taxon>
        <taxon>Bacilli</taxon>
        <taxon>Bacillales</taxon>
        <taxon>Paenibacillaceae</taxon>
        <taxon>Paenibacillus</taxon>
    </lineage>
</organism>
<dbReference type="SUPFAM" id="SSF55729">
    <property type="entry name" value="Acyl-CoA N-acyltransferases (Nat)"/>
    <property type="match status" value="1"/>
</dbReference>
<dbReference type="InterPro" id="IPR000182">
    <property type="entry name" value="GNAT_dom"/>
</dbReference>
<protein>
    <submittedName>
        <fullName evidence="2">Acetyltransferase</fullName>
    </submittedName>
</protein>
<reference evidence="2 3" key="1">
    <citation type="submission" date="2024-06" db="EMBL/GenBank/DDBJ databases">
        <title>Genomic Encyclopedia of Type Strains, Phase IV (KMG-IV): sequencing the most valuable type-strain genomes for metagenomic binning, comparative biology and taxonomic classification.</title>
        <authorList>
            <person name="Goeker M."/>
        </authorList>
    </citation>
    <scope>NUCLEOTIDE SEQUENCE [LARGE SCALE GENOMIC DNA]</scope>
    <source>
        <strain evidence="2 3">DSM 17253</strain>
    </source>
</reference>
<gene>
    <name evidence="2" type="ORF">ABID47_003522</name>
</gene>
<sequence>MKGNEFMDFKLCPIPYEDKTLLYNLIQLYRYDSSEFDGHVLNRHGQYLYKYIDHQWTDEYRRPFMVTVDGEIAGFVLVSLDVPQEHMKLSKAEKTNLISDFFIMRKYRRRGVGKKAAYTLFEEFKGTWEIRQTVGNKPAYAFWKHVISEYAQHDRYCEEFLQNEQWHGPVFVFNSDTAESDEIQ</sequence>